<feature type="transmembrane region" description="Helical" evidence="1">
    <location>
        <begin position="21"/>
        <end position="46"/>
    </location>
</feature>
<keyword evidence="1" id="KW-0472">Membrane</keyword>
<name>A0A1C3XNM4_9BRAD</name>
<keyword evidence="1" id="KW-1133">Transmembrane helix</keyword>
<dbReference type="AlphaFoldDB" id="A0A1C3XNM4"/>
<keyword evidence="1" id="KW-0812">Transmembrane</keyword>
<keyword evidence="3" id="KW-1185">Reference proteome</keyword>
<evidence type="ECO:0000313" key="3">
    <source>
        <dbReference type="Proteomes" id="UP000199184"/>
    </source>
</evidence>
<reference evidence="3" key="1">
    <citation type="submission" date="2016-08" db="EMBL/GenBank/DDBJ databases">
        <authorList>
            <person name="Varghese N."/>
            <person name="Submissions Spin"/>
        </authorList>
    </citation>
    <scope>NUCLEOTIDE SEQUENCE [LARGE SCALE GENOMIC DNA]</scope>
    <source>
        <strain evidence="3">ERR11</strain>
    </source>
</reference>
<gene>
    <name evidence="2" type="ORF">GA0061098_102137</name>
</gene>
<accession>A0A1C3XNM4</accession>
<organism evidence="2 3">
    <name type="scientific">Bradyrhizobium shewense</name>
    <dbReference type="NCBI Taxonomy" id="1761772"/>
    <lineage>
        <taxon>Bacteria</taxon>
        <taxon>Pseudomonadati</taxon>
        <taxon>Pseudomonadota</taxon>
        <taxon>Alphaproteobacteria</taxon>
        <taxon>Hyphomicrobiales</taxon>
        <taxon>Nitrobacteraceae</taxon>
        <taxon>Bradyrhizobium</taxon>
    </lineage>
</organism>
<feature type="transmembrane region" description="Helical" evidence="1">
    <location>
        <begin position="90"/>
        <end position="110"/>
    </location>
</feature>
<dbReference type="EMBL" id="FMAI01000021">
    <property type="protein sequence ID" value="SCB53830.1"/>
    <property type="molecule type" value="Genomic_DNA"/>
</dbReference>
<evidence type="ECO:0000313" key="2">
    <source>
        <dbReference type="EMBL" id="SCB53830.1"/>
    </source>
</evidence>
<proteinExistence type="predicted"/>
<protein>
    <submittedName>
        <fullName evidence="2">Uncharacterized protein</fullName>
    </submittedName>
</protein>
<dbReference type="Proteomes" id="UP000199184">
    <property type="component" value="Unassembled WGS sequence"/>
</dbReference>
<dbReference type="RefSeq" id="WP_091965343.1">
    <property type="nucleotide sequence ID" value="NZ_FMAI01000021.1"/>
</dbReference>
<sequence length="318" mass="35665">MWLIDKFREKAKEKVAETGATVSNWLWGVILAALGAYALSIFQAYFHLDHTPTWPEVGGLLLDSAKSLPSFLWDWLISRPYDAIIKDHPAISIAVIVLTVTGLILASLLFRANRILNRQGEILSDAAANEALVTQAGIKGRFPHARQADDGAPWKSLCEDILRAENKFVYILGANGIDTFGKPGSPLHEALQNFRGHIRVILCKPGSKQMKGRAAAVGMISGEYEKAIKESVRRLKFLKKQAHSIEGRYYEGQPNWKLIVTNSTLWVQYYLPGGPHVDQTPAWLLNATDNTDGFYHLFHMEFNRIWERCVEAPINLNS</sequence>
<evidence type="ECO:0000256" key="1">
    <source>
        <dbReference type="SAM" id="Phobius"/>
    </source>
</evidence>